<dbReference type="AlphaFoldDB" id="A0A2P5YWJ7"/>
<organism evidence="1 2">
    <name type="scientific">Gossypium barbadense</name>
    <name type="common">Sea Island cotton</name>
    <name type="synonym">Hibiscus barbadensis</name>
    <dbReference type="NCBI Taxonomy" id="3634"/>
    <lineage>
        <taxon>Eukaryota</taxon>
        <taxon>Viridiplantae</taxon>
        <taxon>Streptophyta</taxon>
        <taxon>Embryophyta</taxon>
        <taxon>Tracheophyta</taxon>
        <taxon>Spermatophyta</taxon>
        <taxon>Magnoliopsida</taxon>
        <taxon>eudicotyledons</taxon>
        <taxon>Gunneridae</taxon>
        <taxon>Pentapetalae</taxon>
        <taxon>rosids</taxon>
        <taxon>malvids</taxon>
        <taxon>Malvales</taxon>
        <taxon>Malvaceae</taxon>
        <taxon>Malvoideae</taxon>
        <taxon>Gossypium</taxon>
    </lineage>
</organism>
<proteinExistence type="predicted"/>
<dbReference type="EMBL" id="KZ662728">
    <property type="protein sequence ID" value="PPS19913.1"/>
    <property type="molecule type" value="Genomic_DNA"/>
</dbReference>
<dbReference type="Proteomes" id="UP000239757">
    <property type="component" value="Unassembled WGS sequence"/>
</dbReference>
<protein>
    <recommendedName>
        <fullName evidence="3">DUF4283 domain-containing protein</fullName>
    </recommendedName>
</protein>
<name>A0A2P5YWJ7_GOSBA</name>
<evidence type="ECO:0000313" key="1">
    <source>
        <dbReference type="EMBL" id="PPS19913.1"/>
    </source>
</evidence>
<dbReference type="OrthoDB" id="984375at2759"/>
<gene>
    <name evidence="1" type="ORF">GOBAR_AA00672</name>
</gene>
<sequence length="248" mass="28199">MSDISQPVIVREMEKEPMRIVTQRRTSWKDKLLEGRAVGSSTSPMTLEGCTDEEFDFEDVDISRSIVNGILTIDFSEQIQKLLVKDMDSIVVVKLLGHNIGYGVLLNQISSLWKHSQPFHLMDSLPYLLLLSMDFNPLKPFPSMVLAWIHFLGLSMFLYKCRYGYLKGHCPSTLIDQNIEVNKGRISDSLDKESNSTINWLGMWEVVSRPVQLEIQNSLDAPFQNTQMELVKENTDVLNVNADSLDAS</sequence>
<evidence type="ECO:0008006" key="3">
    <source>
        <dbReference type="Google" id="ProtNLM"/>
    </source>
</evidence>
<accession>A0A2P5YWJ7</accession>
<reference evidence="1 2" key="1">
    <citation type="submission" date="2015-01" db="EMBL/GenBank/DDBJ databases">
        <title>Genome of allotetraploid Gossypium barbadense reveals genomic plasticity and fiber elongation in cotton evolution.</title>
        <authorList>
            <person name="Chen X."/>
            <person name="Liu X."/>
            <person name="Zhao B."/>
            <person name="Zheng H."/>
            <person name="Hu Y."/>
            <person name="Lu G."/>
            <person name="Yang C."/>
            <person name="Chen J."/>
            <person name="Shan C."/>
            <person name="Zhang L."/>
            <person name="Zhou Y."/>
            <person name="Wang L."/>
            <person name="Guo W."/>
            <person name="Bai Y."/>
            <person name="Ruan J."/>
            <person name="Shangguan X."/>
            <person name="Mao Y."/>
            <person name="Jiang J."/>
            <person name="Zhu Y."/>
            <person name="Lei J."/>
            <person name="Kang H."/>
            <person name="Chen S."/>
            <person name="He X."/>
            <person name="Wang R."/>
            <person name="Wang Y."/>
            <person name="Chen J."/>
            <person name="Wang L."/>
            <person name="Yu S."/>
            <person name="Wang B."/>
            <person name="Wei J."/>
            <person name="Song S."/>
            <person name="Lu X."/>
            <person name="Gao Z."/>
            <person name="Gu W."/>
            <person name="Deng X."/>
            <person name="Ma D."/>
            <person name="Wang S."/>
            <person name="Liang W."/>
            <person name="Fang L."/>
            <person name="Cai C."/>
            <person name="Zhu X."/>
            <person name="Zhou B."/>
            <person name="Zhang Y."/>
            <person name="Chen Z."/>
            <person name="Xu S."/>
            <person name="Zhu R."/>
            <person name="Wang S."/>
            <person name="Zhang T."/>
            <person name="Zhao G."/>
        </authorList>
    </citation>
    <scope>NUCLEOTIDE SEQUENCE [LARGE SCALE GENOMIC DNA]</scope>
    <source>
        <strain evidence="2">cv. Xinhai21</strain>
        <tissue evidence="1">Leaf</tissue>
    </source>
</reference>
<evidence type="ECO:0000313" key="2">
    <source>
        <dbReference type="Proteomes" id="UP000239757"/>
    </source>
</evidence>